<evidence type="ECO:0000313" key="12">
    <source>
        <dbReference type="EMBL" id="AOM67203.1"/>
    </source>
</evidence>
<keyword evidence="4" id="KW-0479">Metal-binding</keyword>
<dbReference type="GO" id="GO:0003723">
    <property type="term" value="F:RNA binding"/>
    <property type="evidence" value="ECO:0007669"/>
    <property type="project" value="InterPro"/>
</dbReference>
<dbReference type="SMART" id="SM00896">
    <property type="entry name" value="FDX-ACB"/>
    <property type="match status" value="1"/>
</dbReference>
<evidence type="ECO:0000256" key="3">
    <source>
        <dbReference type="ARBA" id="ARBA00022598"/>
    </source>
</evidence>
<keyword evidence="9 12" id="KW-0030">Aminoacyl-tRNA synthetase</keyword>
<keyword evidence="7" id="KW-0460">Magnesium</keyword>
<evidence type="ECO:0000256" key="1">
    <source>
        <dbReference type="ARBA" id="ARBA00001946"/>
    </source>
</evidence>
<evidence type="ECO:0000256" key="4">
    <source>
        <dbReference type="ARBA" id="ARBA00022723"/>
    </source>
</evidence>
<dbReference type="SUPFAM" id="SSF55681">
    <property type="entry name" value="Class II aaRS and biotin synthetases"/>
    <property type="match status" value="1"/>
</dbReference>
<dbReference type="Pfam" id="PF03147">
    <property type="entry name" value="FDX-ACB"/>
    <property type="match status" value="1"/>
</dbReference>
<evidence type="ECO:0000259" key="11">
    <source>
        <dbReference type="PROSITE" id="PS51483"/>
    </source>
</evidence>
<accession>A0A1C9CFP0</accession>
<dbReference type="GO" id="GO:0004826">
    <property type="term" value="F:phenylalanine-tRNA ligase activity"/>
    <property type="evidence" value="ECO:0007669"/>
    <property type="project" value="UniProtKB-EC"/>
</dbReference>
<dbReference type="GO" id="GO:0006432">
    <property type="term" value="P:phenylalanyl-tRNA aminoacylation"/>
    <property type="evidence" value="ECO:0007669"/>
    <property type="project" value="InterPro"/>
</dbReference>
<dbReference type="InterPro" id="IPR005121">
    <property type="entry name" value="Fdx_antiC-bd"/>
</dbReference>
<dbReference type="AlphaFoldDB" id="A0A1C9CFP0"/>
<evidence type="ECO:0000256" key="5">
    <source>
        <dbReference type="ARBA" id="ARBA00022741"/>
    </source>
</evidence>
<feature type="domain" description="B5" evidence="11">
    <location>
        <begin position="277"/>
        <end position="361"/>
    </location>
</feature>
<dbReference type="InterPro" id="IPR045060">
    <property type="entry name" value="Phe-tRNA-ligase_IIc_bsu"/>
</dbReference>
<keyword evidence="3" id="KW-0436">Ligase</keyword>
<dbReference type="GeneID" id="29074215"/>
<dbReference type="Gene3D" id="3.30.56.10">
    <property type="match status" value="2"/>
</dbReference>
<dbReference type="Pfam" id="PF03484">
    <property type="entry name" value="B5"/>
    <property type="match status" value="1"/>
</dbReference>
<keyword evidence="6" id="KW-0067">ATP-binding</keyword>
<dbReference type="PROSITE" id="PS51483">
    <property type="entry name" value="B5"/>
    <property type="match status" value="1"/>
</dbReference>
<keyword evidence="12" id="KW-0934">Plastid</keyword>
<dbReference type="GO" id="GO:0005524">
    <property type="term" value="F:ATP binding"/>
    <property type="evidence" value="ECO:0007669"/>
    <property type="project" value="UniProtKB-KW"/>
</dbReference>
<dbReference type="InterPro" id="IPR020825">
    <property type="entry name" value="Phe-tRNA_synthase-like_B3/B4"/>
</dbReference>
<dbReference type="InterPro" id="IPR009061">
    <property type="entry name" value="DNA-bd_dom_put_sf"/>
</dbReference>
<dbReference type="SMART" id="SM00874">
    <property type="entry name" value="B5"/>
    <property type="match status" value="1"/>
</dbReference>
<dbReference type="EMBL" id="KX284723">
    <property type="protein sequence ID" value="AOM67203.1"/>
    <property type="molecule type" value="Genomic_DNA"/>
</dbReference>
<organism evidence="12">
    <name type="scientific">Hildenbrandia rivularis</name>
    <dbReference type="NCBI Taxonomy" id="135206"/>
    <lineage>
        <taxon>Eukaryota</taxon>
        <taxon>Rhodophyta</taxon>
        <taxon>Florideophyceae</taxon>
        <taxon>Hildenbrandiophycidae</taxon>
        <taxon>Hildenbrandiales</taxon>
        <taxon>Hildenbrandiaceae</taxon>
        <taxon>Hildenbrandia</taxon>
    </lineage>
</organism>
<dbReference type="Pfam" id="PF03483">
    <property type="entry name" value="B3_4"/>
    <property type="match status" value="1"/>
</dbReference>
<dbReference type="RefSeq" id="YP_009297659.1">
    <property type="nucleotide sequence ID" value="NC_031177.1"/>
</dbReference>
<dbReference type="EC" id="6.1.1.20" evidence="2"/>
<dbReference type="PROSITE" id="PS51447">
    <property type="entry name" value="FDX_ACB"/>
    <property type="match status" value="1"/>
</dbReference>
<keyword evidence="8" id="KW-0648">Protein biosynthesis</keyword>
<dbReference type="GO" id="GO:0000287">
    <property type="term" value="F:magnesium ion binding"/>
    <property type="evidence" value="ECO:0007669"/>
    <property type="project" value="InterPro"/>
</dbReference>
<dbReference type="Gene3D" id="3.30.930.10">
    <property type="entry name" value="Bira Bifunctional Protein, Domain 2"/>
    <property type="match status" value="1"/>
</dbReference>
<feature type="domain" description="FDX-ACB" evidence="10">
    <location>
        <begin position="584"/>
        <end position="677"/>
    </location>
</feature>
<sequence length="678" mass="78489">MKISWRWLSQILDLSYIDPVSLARTLTMAGFEVEDIKEIEISKIKDTILDVVSIPNRGDLGSATGIAREVAVLLQQKLNFNFHNLFFSYCRNSPCQMNLNRDLNYIYCVMILVKNLEIQKSPQFIQNRLKFVNVQPVNNIIDIINYIKLQWGQEIQLFNISGLDIIDPKSILTIESYTKLNNICCKQAHASSVDIDRIKISNIGKSELPMSTVLIEMSIPIINQSGCINILGNKLRKKWQNIDENVLCHAAQEFIFLYKKFCNASIQDYQTLIVRESFQKCVKIMKKNLMRILGPTTKHGQVLSVNELQVTRILNWLNLNPVFCSSFWLVTIPQYRYHDLEREIDVIAEIARTYGLNCFYDVLPDVRVKNKLLQRELLQRQIRSFLRNIGLHELVHSSIQKIHNINLINPLSDEYSGLRHNLTVRLIQSCYYNVYQKNSELDGFELGKIFYVNPVSNIMCERLHLGVIWSGKSYLSSNWSCKPNSMNWLQAKGMLSNLCQCIGVNLTWKKAHSNFYLKQVFYPQRTANLYSSGKNIGLFGEVNPELSYNLGIRDRLYAFEIDLDTILYQMSNSYALGYQLKPYSKYPHVVRDISMVISKNVSIDSILSIISSINNSFIQSIELFDEYLGDQIPLNCRSISLRLKYQSFHETLTTVQITQLDNIVKHMMKNELNVEIRL</sequence>
<evidence type="ECO:0000256" key="8">
    <source>
        <dbReference type="ARBA" id="ARBA00022917"/>
    </source>
</evidence>
<dbReference type="SUPFAM" id="SSF56037">
    <property type="entry name" value="PheT/TilS domain"/>
    <property type="match status" value="1"/>
</dbReference>
<evidence type="ECO:0000256" key="9">
    <source>
        <dbReference type="ARBA" id="ARBA00023146"/>
    </source>
</evidence>
<dbReference type="PANTHER" id="PTHR10947:SF0">
    <property type="entry name" value="PHENYLALANINE--TRNA LIGASE BETA SUBUNIT"/>
    <property type="match status" value="1"/>
</dbReference>
<evidence type="ECO:0000259" key="10">
    <source>
        <dbReference type="PROSITE" id="PS51447"/>
    </source>
</evidence>
<name>A0A1C9CFP0_9FLOR</name>
<dbReference type="InterPro" id="IPR041616">
    <property type="entry name" value="PheRS_beta_core"/>
</dbReference>
<dbReference type="Pfam" id="PF17759">
    <property type="entry name" value="tRNA_synthFbeta"/>
    <property type="match status" value="1"/>
</dbReference>
<comment type="cofactor">
    <cofactor evidence="1">
        <name>Mg(2+)</name>
        <dbReference type="ChEBI" id="CHEBI:18420"/>
    </cofactor>
</comment>
<dbReference type="SUPFAM" id="SSF54991">
    <property type="entry name" value="Anticodon-binding domain of PheRS"/>
    <property type="match status" value="1"/>
</dbReference>
<proteinExistence type="predicted"/>
<dbReference type="Gene3D" id="3.50.40.10">
    <property type="entry name" value="Phenylalanyl-trna Synthetase, Chain B, domain 3"/>
    <property type="match status" value="1"/>
</dbReference>
<evidence type="ECO:0000256" key="2">
    <source>
        <dbReference type="ARBA" id="ARBA00012814"/>
    </source>
</evidence>
<dbReference type="Gene3D" id="3.30.70.380">
    <property type="entry name" value="Ferrodoxin-fold anticodon-binding domain"/>
    <property type="match status" value="1"/>
</dbReference>
<dbReference type="GO" id="GO:0009328">
    <property type="term" value="C:phenylalanine-tRNA ligase complex"/>
    <property type="evidence" value="ECO:0007669"/>
    <property type="project" value="TreeGrafter"/>
</dbReference>
<protein>
    <recommendedName>
        <fullName evidence="2">phenylalanine--tRNA ligase</fullName>
        <ecNumber evidence="2">6.1.1.20</ecNumber>
    </recommendedName>
</protein>
<dbReference type="InterPro" id="IPR045864">
    <property type="entry name" value="aa-tRNA-synth_II/BPL/LPL"/>
</dbReference>
<dbReference type="PANTHER" id="PTHR10947">
    <property type="entry name" value="PHENYLALANYL-TRNA SYNTHETASE BETA CHAIN AND LEUCINE-RICH REPEAT-CONTAINING PROTEIN 47"/>
    <property type="match status" value="1"/>
</dbReference>
<dbReference type="InterPro" id="IPR005147">
    <property type="entry name" value="tRNA_synthase_B5-dom"/>
</dbReference>
<keyword evidence="5" id="KW-0547">Nucleotide-binding</keyword>
<dbReference type="SUPFAM" id="SSF46955">
    <property type="entry name" value="Putative DNA-binding domain"/>
    <property type="match status" value="2"/>
</dbReference>
<gene>
    <name evidence="12" type="primary">syfB</name>
    <name evidence="12" type="ORF">Hrvl_143</name>
</gene>
<geneLocation type="plastid" evidence="12"/>
<dbReference type="CDD" id="cd00769">
    <property type="entry name" value="PheRS_beta_core"/>
    <property type="match status" value="1"/>
</dbReference>
<evidence type="ECO:0000256" key="7">
    <source>
        <dbReference type="ARBA" id="ARBA00022842"/>
    </source>
</evidence>
<dbReference type="InterPro" id="IPR005146">
    <property type="entry name" value="B3/B4_tRNA-bd"/>
</dbReference>
<reference evidence="12" key="1">
    <citation type="journal article" date="2016" name="BMC Biol.">
        <title>Parallel evolution of highly conserved plastid genome architecture in red seaweeds and seed plants.</title>
        <authorList>
            <person name="Lee J."/>
            <person name="Cho C.H."/>
            <person name="Park S.I."/>
            <person name="Choi J.W."/>
            <person name="Song H.S."/>
            <person name="West J.A."/>
            <person name="Bhattacharya D."/>
            <person name="Yoon H.S."/>
        </authorList>
    </citation>
    <scope>NUCLEOTIDE SEQUENCE</scope>
</reference>
<dbReference type="InterPro" id="IPR036690">
    <property type="entry name" value="Fdx_antiC-bd_sf"/>
</dbReference>
<evidence type="ECO:0000256" key="6">
    <source>
        <dbReference type="ARBA" id="ARBA00022840"/>
    </source>
</evidence>